<evidence type="ECO:0000313" key="2">
    <source>
        <dbReference type="EMBL" id="KAK4114883.1"/>
    </source>
</evidence>
<reference evidence="2" key="1">
    <citation type="journal article" date="2023" name="Mol. Phylogenet. Evol.">
        <title>Genome-scale phylogeny and comparative genomics of the fungal order Sordariales.</title>
        <authorList>
            <person name="Hensen N."/>
            <person name="Bonometti L."/>
            <person name="Westerberg I."/>
            <person name="Brannstrom I.O."/>
            <person name="Guillou S."/>
            <person name="Cros-Aarteil S."/>
            <person name="Calhoun S."/>
            <person name="Haridas S."/>
            <person name="Kuo A."/>
            <person name="Mondo S."/>
            <person name="Pangilinan J."/>
            <person name="Riley R."/>
            <person name="LaButti K."/>
            <person name="Andreopoulos B."/>
            <person name="Lipzen A."/>
            <person name="Chen C."/>
            <person name="Yan M."/>
            <person name="Daum C."/>
            <person name="Ng V."/>
            <person name="Clum A."/>
            <person name="Steindorff A."/>
            <person name="Ohm R.A."/>
            <person name="Martin F."/>
            <person name="Silar P."/>
            <person name="Natvig D.O."/>
            <person name="Lalanne C."/>
            <person name="Gautier V."/>
            <person name="Ament-Velasquez S.L."/>
            <person name="Kruys A."/>
            <person name="Hutchinson M.I."/>
            <person name="Powell A.J."/>
            <person name="Barry K."/>
            <person name="Miller A.N."/>
            <person name="Grigoriev I.V."/>
            <person name="Debuchy R."/>
            <person name="Gladieux P."/>
            <person name="Hiltunen Thoren M."/>
            <person name="Johannesson H."/>
        </authorList>
    </citation>
    <scope>NUCLEOTIDE SEQUENCE</scope>
    <source>
        <strain evidence="2">CBS 508.74</strain>
    </source>
</reference>
<evidence type="ECO:0000313" key="3">
    <source>
        <dbReference type="Proteomes" id="UP001302812"/>
    </source>
</evidence>
<gene>
    <name evidence="2" type="ORF">N656DRAFT_796496</name>
</gene>
<comment type="caution">
    <text evidence="2">The sequence shown here is derived from an EMBL/GenBank/DDBJ whole genome shotgun (WGS) entry which is preliminary data.</text>
</comment>
<dbReference type="AlphaFoldDB" id="A0AAN6TI58"/>
<feature type="region of interest" description="Disordered" evidence="1">
    <location>
        <begin position="477"/>
        <end position="566"/>
    </location>
</feature>
<evidence type="ECO:0000256" key="1">
    <source>
        <dbReference type="SAM" id="MobiDB-lite"/>
    </source>
</evidence>
<name>A0AAN6TI58_9PEZI</name>
<dbReference type="Proteomes" id="UP001302812">
    <property type="component" value="Unassembled WGS sequence"/>
</dbReference>
<feature type="compositionally biased region" description="Polar residues" evidence="1">
    <location>
        <begin position="125"/>
        <end position="138"/>
    </location>
</feature>
<protein>
    <submittedName>
        <fullName evidence="2">Uncharacterized protein</fullName>
    </submittedName>
</protein>
<feature type="compositionally biased region" description="Basic and acidic residues" evidence="1">
    <location>
        <begin position="74"/>
        <end position="89"/>
    </location>
</feature>
<reference evidence="2" key="2">
    <citation type="submission" date="2023-05" db="EMBL/GenBank/DDBJ databases">
        <authorList>
            <consortium name="Lawrence Berkeley National Laboratory"/>
            <person name="Steindorff A."/>
            <person name="Hensen N."/>
            <person name="Bonometti L."/>
            <person name="Westerberg I."/>
            <person name="Brannstrom I.O."/>
            <person name="Guillou S."/>
            <person name="Cros-Aarteil S."/>
            <person name="Calhoun S."/>
            <person name="Haridas S."/>
            <person name="Kuo A."/>
            <person name="Mondo S."/>
            <person name="Pangilinan J."/>
            <person name="Riley R."/>
            <person name="Labutti K."/>
            <person name="Andreopoulos B."/>
            <person name="Lipzen A."/>
            <person name="Chen C."/>
            <person name="Yanf M."/>
            <person name="Daum C."/>
            <person name="Ng V."/>
            <person name="Clum A."/>
            <person name="Ohm R."/>
            <person name="Martin F."/>
            <person name="Silar P."/>
            <person name="Natvig D."/>
            <person name="Lalanne C."/>
            <person name="Gautier V."/>
            <person name="Ament-Velasquez S.L."/>
            <person name="Kruys A."/>
            <person name="Hutchinson M.I."/>
            <person name="Powell A.J."/>
            <person name="Barry K."/>
            <person name="Miller A.N."/>
            <person name="Grigoriev I.V."/>
            <person name="Debuchy R."/>
            <person name="Gladieux P."/>
            <person name="Thoren M.H."/>
            <person name="Johannesson H."/>
        </authorList>
    </citation>
    <scope>NUCLEOTIDE SEQUENCE</scope>
    <source>
        <strain evidence="2">CBS 508.74</strain>
    </source>
</reference>
<feature type="compositionally biased region" description="Low complexity" evidence="1">
    <location>
        <begin position="366"/>
        <end position="377"/>
    </location>
</feature>
<dbReference type="PRINTS" id="PR01217">
    <property type="entry name" value="PRICHEXTENSN"/>
</dbReference>
<feature type="compositionally biased region" description="Low complexity" evidence="1">
    <location>
        <begin position="412"/>
        <end position="421"/>
    </location>
</feature>
<accession>A0AAN6TI58</accession>
<sequence>MSRRGERPIVASVEDVDENGNVVEGTDRYASSVAPSSPAKEQPNTGRARNKGRRSSSSPITTSALTDSDSTVHPQRDSKKSSKDRDKSVSKKALMAASRPPVKHAKTTSSIPKRDEASYYGVDPTTITPATSRPRAQTSRPSSYYGPSRPPPANARFYANQPPTPLMTGSLPPHSWLGPGPLPPYPPPSPSPVIMQQPPPPHPDYFTRPPEARPLEARFGSLGSVRPQSSMGFRPSRAAIEYDDYETPPERTLARRPSTTRKVSKGEADRKTMPPPPRPASARPTALAFRPPPSTSARRTVGFEDRDPDDDDPLFRDLSPLAPASYGYTPPMPFRPRPSFGATEASFDIHDFRTEVAGKGHRRHSYYGGHSASSGSAYEEKVRQATRYQDDVAGGSQLPLTAESLRKAVRNGGSSRSTKSSGSHDESSEYRQSATTRTTRSSANNDEDVTIRVKGSTVLKLGNAEFQCQDGAEINISSRGGTADIRASSDRSSYLDQDDRRTRVDIPSARARASSRARSYSRNFAKYDAGSDYDAYDYPQPLPPPYPPYPSAYSSRPDDGYYGGAF</sequence>
<proteinExistence type="predicted"/>
<feature type="compositionally biased region" description="Pro residues" evidence="1">
    <location>
        <begin position="540"/>
        <end position="550"/>
    </location>
</feature>
<dbReference type="EMBL" id="MU853336">
    <property type="protein sequence ID" value="KAK4114883.1"/>
    <property type="molecule type" value="Genomic_DNA"/>
</dbReference>
<dbReference type="GeneID" id="89941658"/>
<dbReference type="RefSeq" id="XP_064672453.1">
    <property type="nucleotide sequence ID" value="XM_064817533.1"/>
</dbReference>
<feature type="region of interest" description="Disordered" evidence="1">
    <location>
        <begin position="359"/>
        <end position="450"/>
    </location>
</feature>
<keyword evidence="3" id="KW-1185">Reference proteome</keyword>
<feature type="compositionally biased region" description="Polar residues" evidence="1">
    <location>
        <begin position="55"/>
        <end position="73"/>
    </location>
</feature>
<feature type="compositionally biased region" description="Low complexity" evidence="1">
    <location>
        <begin position="508"/>
        <end position="539"/>
    </location>
</feature>
<feature type="compositionally biased region" description="Low complexity" evidence="1">
    <location>
        <begin position="433"/>
        <end position="443"/>
    </location>
</feature>
<organism evidence="2 3">
    <name type="scientific">Canariomyces notabilis</name>
    <dbReference type="NCBI Taxonomy" id="2074819"/>
    <lineage>
        <taxon>Eukaryota</taxon>
        <taxon>Fungi</taxon>
        <taxon>Dikarya</taxon>
        <taxon>Ascomycota</taxon>
        <taxon>Pezizomycotina</taxon>
        <taxon>Sordariomycetes</taxon>
        <taxon>Sordariomycetidae</taxon>
        <taxon>Sordariales</taxon>
        <taxon>Chaetomiaceae</taxon>
        <taxon>Canariomyces</taxon>
    </lineage>
</organism>
<feature type="region of interest" description="Disordered" evidence="1">
    <location>
        <begin position="1"/>
        <end position="340"/>
    </location>
</feature>
<feature type="compositionally biased region" description="Pro residues" evidence="1">
    <location>
        <begin position="180"/>
        <end position="203"/>
    </location>
</feature>